<organism evidence="8 9">
    <name type="scientific">Thermoanaerobacter mathranii subsp. mathranii (strain DSM 11426 / CCUG 53645 / CIP 108742 / A3)</name>
    <dbReference type="NCBI Taxonomy" id="583358"/>
    <lineage>
        <taxon>Bacteria</taxon>
        <taxon>Bacillati</taxon>
        <taxon>Bacillota</taxon>
        <taxon>Clostridia</taxon>
        <taxon>Thermoanaerobacterales</taxon>
        <taxon>Thermoanaerobacteraceae</taxon>
        <taxon>Thermoanaerobacter</taxon>
    </lineage>
</organism>
<evidence type="ECO:0000256" key="3">
    <source>
        <dbReference type="ARBA" id="ARBA00022475"/>
    </source>
</evidence>
<keyword evidence="5" id="KW-0472">Membrane</keyword>
<sequence>MMKKWRVVLAFVLILLLAVSVFLSGCSSKTKQESTQPQTTTQEAKNKDFKVGLVTDVGGINDHSFNQMAYEGLQRAAKELGVTVNVIQSKQMTDYVPNLTNFAQQGYDLVIAVGFLMHDAVEEVSQKFPDTKFLIIDSEVTDRENVSSAIFKTEESSYLVGAMAGLMEKEKVGKVKGTNVIGVIGGMQAPAIDRFIAGYQQGAKAVNPDIKILVNYANSFNDPATGKQMALTQISQGAEIIFQVAGGTGDGIIKAAQEKNVYAIGVDADQSYLAPDNILTSALKRVDVATFDIIKDTLNGNFKSGVVYFDLKNDGVGLGTVNKDVPQSIVDKVNQLAQDIKDGKITVSDKVSK</sequence>
<dbReference type="SUPFAM" id="SSF53822">
    <property type="entry name" value="Periplasmic binding protein-like I"/>
    <property type="match status" value="1"/>
</dbReference>
<evidence type="ECO:0000256" key="1">
    <source>
        <dbReference type="ARBA" id="ARBA00004193"/>
    </source>
</evidence>
<gene>
    <name evidence="8" type="ordered locus">Tmath_0512</name>
</gene>
<reference evidence="8 9" key="1">
    <citation type="submission" date="2010-05" db="EMBL/GenBank/DDBJ databases">
        <title>Complete sequence of Thermoanaerobacter mathranii subsp. mathranii mathranii str. A3.</title>
        <authorList>
            <consortium name="US DOE Joint Genome Institute"/>
            <person name="Lucas S."/>
            <person name="Copeland A."/>
            <person name="Lapidus A."/>
            <person name="Cheng J.-F."/>
            <person name="Bruce D."/>
            <person name="Goodwin L."/>
            <person name="Pitluck S."/>
            <person name="Held B."/>
            <person name="Detter J.C."/>
            <person name="Han C."/>
            <person name="Tapia R."/>
            <person name="Land M."/>
            <person name="Hauser L."/>
            <person name="Kyrpides N."/>
            <person name="Mikhailova N."/>
            <person name="Zhou J."/>
            <person name="Hemme C."/>
            <person name="Woyke T."/>
        </authorList>
    </citation>
    <scope>NUCLEOTIDE SEQUENCE [LARGE SCALE GENOMIC DNA]</scope>
    <source>
        <strain evidence="8 9">A3</strain>
    </source>
</reference>
<protein>
    <submittedName>
        <fullName evidence="8">Basic membrane lipoprotein</fullName>
    </submittedName>
</protein>
<name>A0ABM5LNE9_THEM3</name>
<dbReference type="InterPro" id="IPR028082">
    <property type="entry name" value="Peripla_BP_I"/>
</dbReference>
<dbReference type="PROSITE" id="PS51257">
    <property type="entry name" value="PROKAR_LIPOPROTEIN"/>
    <property type="match status" value="1"/>
</dbReference>
<evidence type="ECO:0000256" key="6">
    <source>
        <dbReference type="ARBA" id="ARBA00023288"/>
    </source>
</evidence>
<dbReference type="PANTHER" id="PTHR34296:SF2">
    <property type="entry name" value="ABC TRANSPORTER GUANOSINE-BINDING PROTEIN NUPN"/>
    <property type="match status" value="1"/>
</dbReference>
<dbReference type="CDD" id="cd06354">
    <property type="entry name" value="PBP1_PrnA-like"/>
    <property type="match status" value="1"/>
</dbReference>
<evidence type="ECO:0000256" key="2">
    <source>
        <dbReference type="ARBA" id="ARBA00008610"/>
    </source>
</evidence>
<accession>A0ABM5LNE9</accession>
<dbReference type="InterPro" id="IPR003760">
    <property type="entry name" value="PnrA-like"/>
</dbReference>
<evidence type="ECO:0000259" key="7">
    <source>
        <dbReference type="Pfam" id="PF02608"/>
    </source>
</evidence>
<keyword evidence="9" id="KW-1185">Reference proteome</keyword>
<proteinExistence type="inferred from homology"/>
<evidence type="ECO:0000256" key="4">
    <source>
        <dbReference type="ARBA" id="ARBA00022729"/>
    </source>
</evidence>
<dbReference type="Proteomes" id="UP000002064">
    <property type="component" value="Chromosome"/>
</dbReference>
<comment type="similarity">
    <text evidence="2">Belongs to the BMP lipoprotein family.</text>
</comment>
<evidence type="ECO:0000313" key="9">
    <source>
        <dbReference type="Proteomes" id="UP000002064"/>
    </source>
</evidence>
<evidence type="ECO:0000256" key="5">
    <source>
        <dbReference type="ARBA" id="ARBA00023136"/>
    </source>
</evidence>
<keyword evidence="6 8" id="KW-0449">Lipoprotein</keyword>
<keyword evidence="4" id="KW-0732">Signal</keyword>
<dbReference type="EMBL" id="CP002032">
    <property type="protein sequence ID" value="ADH60269.1"/>
    <property type="molecule type" value="Genomic_DNA"/>
</dbReference>
<dbReference type="Pfam" id="PF02608">
    <property type="entry name" value="Bmp"/>
    <property type="match status" value="1"/>
</dbReference>
<keyword evidence="3" id="KW-1003">Cell membrane</keyword>
<feature type="domain" description="ABC transporter substrate-binding protein PnrA-like" evidence="7">
    <location>
        <begin position="51"/>
        <end position="349"/>
    </location>
</feature>
<evidence type="ECO:0000313" key="8">
    <source>
        <dbReference type="EMBL" id="ADH60269.1"/>
    </source>
</evidence>
<dbReference type="InterPro" id="IPR050957">
    <property type="entry name" value="BMP_lipoprotein"/>
</dbReference>
<comment type="subcellular location">
    <subcellularLocation>
        <location evidence="1">Cell membrane</location>
        <topology evidence="1">Lipid-anchor</topology>
    </subcellularLocation>
</comment>
<dbReference type="Gene3D" id="3.40.50.2300">
    <property type="match status" value="2"/>
</dbReference>
<dbReference type="PANTHER" id="PTHR34296">
    <property type="entry name" value="TRANSCRIPTIONAL ACTIVATOR PROTEIN MED"/>
    <property type="match status" value="1"/>
</dbReference>